<accession>A0ABP9LAW0</accession>
<keyword evidence="2" id="KW-0548">Nucleotidyltransferase</keyword>
<evidence type="ECO:0000259" key="3">
    <source>
        <dbReference type="Pfam" id="PF00483"/>
    </source>
</evidence>
<keyword evidence="5" id="KW-1185">Reference proteome</keyword>
<evidence type="ECO:0000256" key="2">
    <source>
        <dbReference type="ARBA" id="ARBA00022695"/>
    </source>
</evidence>
<dbReference type="Gene3D" id="3.90.550.10">
    <property type="entry name" value="Spore Coat Polysaccharide Biosynthesis Protein SpsA, Chain A"/>
    <property type="match status" value="1"/>
</dbReference>
<dbReference type="CDD" id="cd04181">
    <property type="entry name" value="NTP_transferase"/>
    <property type="match status" value="1"/>
</dbReference>
<dbReference type="Gene3D" id="2.160.10.10">
    <property type="entry name" value="Hexapeptide repeat proteins"/>
    <property type="match status" value="1"/>
</dbReference>
<dbReference type="Pfam" id="PF00483">
    <property type="entry name" value="NTP_transferase"/>
    <property type="match status" value="1"/>
</dbReference>
<gene>
    <name evidence="4" type="ORF">GCM10025759_17490</name>
</gene>
<comment type="caution">
    <text evidence="4">The sequence shown here is derived from an EMBL/GenBank/DDBJ whole genome shotgun (WGS) entry which is preliminary data.</text>
</comment>
<sequence>MSYPAVILAAGRGSRMGNLGTQVQKALLPVGDEPIIGHHLHMLRSIGVEQVHVVVGHRSSDVEAFVGDGTAYGLRVTYVVQSTQLGIAHAVAQLRSKLCGPFLLLLGDYFFIADEPRRMIQRLDEGVSAILAKQEPDAGLIVQSCELRLGAGNLVSCLVEKPVRPAGNLKGCGLYALQPEIFDYISRTPRTCLRDEYELTVSLDMFARDGHPLRAEVMPVWDHNLTYPMDVLVCNMEWLERHRETRFFAASASVDPSAELVNVVVGPQARIGSGARLNNVVVFPRARVAARACIENALATTMGVVAVGR</sequence>
<dbReference type="PANTHER" id="PTHR43584:SF8">
    <property type="entry name" value="N-ACETYLMURAMATE ALPHA-1-PHOSPHATE URIDYLYLTRANSFERASE"/>
    <property type="match status" value="1"/>
</dbReference>
<dbReference type="InterPro" id="IPR050065">
    <property type="entry name" value="GlmU-like"/>
</dbReference>
<dbReference type="RefSeq" id="WP_158986048.1">
    <property type="nucleotide sequence ID" value="NZ_BAABKY010000002.1"/>
</dbReference>
<reference evidence="5" key="1">
    <citation type="journal article" date="2019" name="Int. J. Syst. Evol. Microbiol.">
        <title>The Global Catalogue of Microorganisms (GCM) 10K type strain sequencing project: providing services to taxonomists for standard genome sequencing and annotation.</title>
        <authorList>
            <consortium name="The Broad Institute Genomics Platform"/>
            <consortium name="The Broad Institute Genome Sequencing Center for Infectious Disease"/>
            <person name="Wu L."/>
            <person name="Ma J."/>
        </authorList>
    </citation>
    <scope>NUCLEOTIDE SEQUENCE [LARGE SCALE GENOMIC DNA]</scope>
    <source>
        <strain evidence="5">JCM 19212</strain>
    </source>
</reference>
<protein>
    <recommendedName>
        <fullName evidence="3">Nucleotidyl transferase domain-containing protein</fullName>
    </recommendedName>
</protein>
<dbReference type="EMBL" id="BAABKY010000002">
    <property type="protein sequence ID" value="GAA5074742.1"/>
    <property type="molecule type" value="Genomic_DNA"/>
</dbReference>
<keyword evidence="1" id="KW-0808">Transferase</keyword>
<name>A0ABP9LAW0_9GAMM</name>
<evidence type="ECO:0000313" key="5">
    <source>
        <dbReference type="Proteomes" id="UP001501083"/>
    </source>
</evidence>
<dbReference type="InterPro" id="IPR029044">
    <property type="entry name" value="Nucleotide-diphossugar_trans"/>
</dbReference>
<feature type="domain" description="Nucleotidyl transferase" evidence="3">
    <location>
        <begin position="5"/>
        <end position="200"/>
    </location>
</feature>
<dbReference type="SUPFAM" id="SSF53448">
    <property type="entry name" value="Nucleotide-diphospho-sugar transferases"/>
    <property type="match status" value="1"/>
</dbReference>
<dbReference type="Proteomes" id="UP001501083">
    <property type="component" value="Unassembled WGS sequence"/>
</dbReference>
<evidence type="ECO:0000313" key="4">
    <source>
        <dbReference type="EMBL" id="GAA5074742.1"/>
    </source>
</evidence>
<evidence type="ECO:0000256" key="1">
    <source>
        <dbReference type="ARBA" id="ARBA00022679"/>
    </source>
</evidence>
<proteinExistence type="predicted"/>
<dbReference type="InterPro" id="IPR005835">
    <property type="entry name" value="NTP_transferase_dom"/>
</dbReference>
<dbReference type="PANTHER" id="PTHR43584">
    <property type="entry name" value="NUCLEOTIDYL TRANSFERASE"/>
    <property type="match status" value="1"/>
</dbReference>
<organism evidence="4 5">
    <name type="scientific">Lysobacter panacisoli</name>
    <dbReference type="NCBI Taxonomy" id="1255263"/>
    <lineage>
        <taxon>Bacteria</taxon>
        <taxon>Pseudomonadati</taxon>
        <taxon>Pseudomonadota</taxon>
        <taxon>Gammaproteobacteria</taxon>
        <taxon>Lysobacterales</taxon>
        <taxon>Lysobacteraceae</taxon>
        <taxon>Lysobacter</taxon>
    </lineage>
</organism>